<evidence type="ECO:0000313" key="3">
    <source>
        <dbReference type="Proteomes" id="UP000010556"/>
    </source>
</evidence>
<evidence type="ECO:0000313" key="2">
    <source>
        <dbReference type="EMBL" id="ELK36605.1"/>
    </source>
</evidence>
<reference evidence="3" key="1">
    <citation type="journal article" date="2013" name="Science">
        <title>Comparative analysis of bat genomes provides insight into the evolution of flight and immunity.</title>
        <authorList>
            <person name="Zhang G."/>
            <person name="Cowled C."/>
            <person name="Shi Z."/>
            <person name="Huang Z."/>
            <person name="Bishop-Lilly K.A."/>
            <person name="Fang X."/>
            <person name="Wynne J.W."/>
            <person name="Xiong Z."/>
            <person name="Baker M.L."/>
            <person name="Zhao W."/>
            <person name="Tachedjian M."/>
            <person name="Zhu Y."/>
            <person name="Zhou P."/>
            <person name="Jiang X."/>
            <person name="Ng J."/>
            <person name="Yang L."/>
            <person name="Wu L."/>
            <person name="Xiao J."/>
            <person name="Feng Y."/>
            <person name="Chen Y."/>
            <person name="Sun X."/>
            <person name="Zhang Y."/>
            <person name="Marsh G.A."/>
            <person name="Crameri G."/>
            <person name="Broder C.C."/>
            <person name="Frey K.G."/>
            <person name="Wang L.F."/>
            <person name="Wang J."/>
        </authorList>
    </citation>
    <scope>NUCLEOTIDE SEQUENCE [LARGE SCALE GENOMIC DNA]</scope>
</reference>
<dbReference type="Proteomes" id="UP000010556">
    <property type="component" value="Unassembled WGS sequence"/>
</dbReference>
<gene>
    <name evidence="2" type="ORF">MDA_GLEAN10011285</name>
</gene>
<dbReference type="AlphaFoldDB" id="L5MEB4"/>
<sequence>MNRCTLKGTVGCEPPGHRGGSRSIFCAPAQPLLPRPLLPYLRQTRSHHHRTHVLTVLALLTPTDGTERLGLEPAAGVSGGCCPDGPSGAGGGGETLMDHRGEQLLLRPADGAKRSGRRRYQQQV</sequence>
<keyword evidence="3" id="KW-1185">Reference proteome</keyword>
<proteinExistence type="predicted"/>
<accession>L5MEB4</accession>
<dbReference type="EMBL" id="KB101395">
    <property type="protein sequence ID" value="ELK36605.1"/>
    <property type="molecule type" value="Genomic_DNA"/>
</dbReference>
<organism evidence="2 3">
    <name type="scientific">Myotis davidii</name>
    <name type="common">David's myotis</name>
    <dbReference type="NCBI Taxonomy" id="225400"/>
    <lineage>
        <taxon>Eukaryota</taxon>
        <taxon>Metazoa</taxon>
        <taxon>Chordata</taxon>
        <taxon>Craniata</taxon>
        <taxon>Vertebrata</taxon>
        <taxon>Euteleostomi</taxon>
        <taxon>Mammalia</taxon>
        <taxon>Eutheria</taxon>
        <taxon>Laurasiatheria</taxon>
        <taxon>Chiroptera</taxon>
        <taxon>Yangochiroptera</taxon>
        <taxon>Vespertilionidae</taxon>
        <taxon>Myotis</taxon>
    </lineage>
</organism>
<evidence type="ECO:0000256" key="1">
    <source>
        <dbReference type="SAM" id="MobiDB-lite"/>
    </source>
</evidence>
<feature type="region of interest" description="Disordered" evidence="1">
    <location>
        <begin position="70"/>
        <end position="124"/>
    </location>
</feature>
<feature type="compositionally biased region" description="Basic residues" evidence="1">
    <location>
        <begin position="114"/>
        <end position="124"/>
    </location>
</feature>
<protein>
    <submittedName>
        <fullName evidence="2">Uncharacterized protein</fullName>
    </submittedName>
</protein>
<name>L5MEB4_MYODS</name>